<evidence type="ECO:0000313" key="2">
    <source>
        <dbReference type="EMBL" id="UGS27629.1"/>
    </source>
</evidence>
<evidence type="ECO:0000256" key="1">
    <source>
        <dbReference type="SAM" id="MobiDB-lite"/>
    </source>
</evidence>
<sequence>MAEYDAHRWWPTLSMEAKHRILRDLDAPLSEEVRREIAESTGTDIPDGASLGPEDRQFIRTQGEQVD</sequence>
<dbReference type="EMBL" id="CP082781">
    <property type="protein sequence ID" value="UGS27629.1"/>
    <property type="molecule type" value="Genomic_DNA"/>
</dbReference>
<name>A0ABY3RUK7_9MICO</name>
<dbReference type="Proteomes" id="UP001199642">
    <property type="component" value="Chromosome"/>
</dbReference>
<dbReference type="RefSeq" id="WP_067243140.1">
    <property type="nucleotide sequence ID" value="NZ_CP082781.1"/>
</dbReference>
<organism evidence="2 3">
    <name type="scientific">Microbacterium resistens</name>
    <dbReference type="NCBI Taxonomy" id="156977"/>
    <lineage>
        <taxon>Bacteria</taxon>
        <taxon>Bacillati</taxon>
        <taxon>Actinomycetota</taxon>
        <taxon>Actinomycetes</taxon>
        <taxon>Micrococcales</taxon>
        <taxon>Microbacteriaceae</taxon>
        <taxon>Microbacterium</taxon>
    </lineage>
</organism>
<reference evidence="2 3" key="1">
    <citation type="submission" date="2023-01" db="EMBL/GenBank/DDBJ databases">
        <title>Characterization of estradiol degrading bacteria Microbacterium sp. MZT7 and reveal degrading genes through genome analysis.</title>
        <authorList>
            <person name="Hao P."/>
            <person name="Gao Y."/>
        </authorList>
    </citation>
    <scope>NUCLEOTIDE SEQUENCE [LARGE SCALE GENOMIC DNA]</scope>
    <source>
        <strain evidence="2 3">MZT7</strain>
    </source>
</reference>
<proteinExistence type="predicted"/>
<evidence type="ECO:0000313" key="3">
    <source>
        <dbReference type="Proteomes" id="UP001199642"/>
    </source>
</evidence>
<protein>
    <submittedName>
        <fullName evidence="2">Uncharacterized protein</fullName>
    </submittedName>
</protein>
<accession>A0ABY3RUK7</accession>
<keyword evidence="3" id="KW-1185">Reference proteome</keyword>
<gene>
    <name evidence="2" type="ORF">K8F61_05430</name>
</gene>
<feature type="region of interest" description="Disordered" evidence="1">
    <location>
        <begin position="36"/>
        <end position="67"/>
    </location>
</feature>